<reference evidence="2 3" key="1">
    <citation type="submission" date="2017-09" db="EMBL/GenBank/DDBJ databases">
        <title>Bacterial strain isolated from the female urinary microbiota.</title>
        <authorList>
            <person name="Thomas-White K."/>
            <person name="Kumar N."/>
            <person name="Forster S."/>
            <person name="Putonti C."/>
            <person name="Lawley T."/>
            <person name="Wolfe A.J."/>
        </authorList>
    </citation>
    <scope>NUCLEOTIDE SEQUENCE [LARGE SCALE GENOMIC DNA]</scope>
    <source>
        <strain evidence="2 3">UMB0792</strain>
    </source>
</reference>
<proteinExistence type="predicted"/>
<feature type="compositionally biased region" description="Polar residues" evidence="1">
    <location>
        <begin position="32"/>
        <end position="43"/>
    </location>
</feature>
<evidence type="ECO:0000313" key="2">
    <source>
        <dbReference type="EMBL" id="PMC63526.1"/>
    </source>
</evidence>
<keyword evidence="3" id="KW-1185">Reference proteome</keyword>
<feature type="compositionally biased region" description="Basic and acidic residues" evidence="1">
    <location>
        <begin position="44"/>
        <end position="53"/>
    </location>
</feature>
<dbReference type="EMBL" id="PNHG01000031">
    <property type="protein sequence ID" value="PMC63526.1"/>
    <property type="molecule type" value="Genomic_DNA"/>
</dbReference>
<evidence type="ECO:0000256" key="1">
    <source>
        <dbReference type="SAM" id="MobiDB-lite"/>
    </source>
</evidence>
<gene>
    <name evidence="2" type="ORF">CJ203_10665</name>
</gene>
<feature type="region of interest" description="Disordered" evidence="1">
    <location>
        <begin position="27"/>
        <end position="75"/>
    </location>
</feature>
<evidence type="ECO:0000313" key="3">
    <source>
        <dbReference type="Proteomes" id="UP000235836"/>
    </source>
</evidence>
<feature type="compositionally biased region" description="Acidic residues" evidence="1">
    <location>
        <begin position="54"/>
        <end position="65"/>
    </location>
</feature>
<sequence length="179" mass="18705">MRLTRFTLAAITVSGLVLTGCSPNDEIAEPSMTATPKASSETQPETHEEKPTDSTDEPAEEEAEDTNNGGLVPAGTTCGEVHSLADGSPLAVVTLEDGFSCDEVMTIFSDYMSDSPTGTSPQGSGAFWEAPNGWICGGNNFLFPGDGEYKLNKYPSCGPMHSQSGVVAVPAERVGELPV</sequence>
<dbReference type="Proteomes" id="UP000235836">
    <property type="component" value="Unassembled WGS sequence"/>
</dbReference>
<dbReference type="AlphaFoldDB" id="A0A2N6T2J4"/>
<comment type="caution">
    <text evidence="2">The sequence shown here is derived from an EMBL/GenBank/DDBJ whole genome shotgun (WGS) entry which is preliminary data.</text>
</comment>
<dbReference type="PROSITE" id="PS51257">
    <property type="entry name" value="PROKAR_LIPOPROTEIN"/>
    <property type="match status" value="1"/>
</dbReference>
<protein>
    <submittedName>
        <fullName evidence="2">Uncharacterized protein</fullName>
    </submittedName>
</protein>
<organism evidence="2 3">
    <name type="scientific">Corynebacterium tuscaniense</name>
    <dbReference type="NCBI Taxonomy" id="302449"/>
    <lineage>
        <taxon>Bacteria</taxon>
        <taxon>Bacillati</taxon>
        <taxon>Actinomycetota</taxon>
        <taxon>Actinomycetes</taxon>
        <taxon>Mycobacteriales</taxon>
        <taxon>Corynebacteriaceae</taxon>
        <taxon>Corynebacterium</taxon>
    </lineage>
</organism>
<dbReference type="RefSeq" id="WP_102724566.1">
    <property type="nucleotide sequence ID" value="NZ_PNHG01000031.1"/>
</dbReference>
<name>A0A2N6T2J4_9CORY</name>
<accession>A0A2N6T2J4</accession>